<name>A0A0D0A0K1_9AGAM</name>
<evidence type="ECO:0000259" key="7">
    <source>
        <dbReference type="PROSITE" id="PS51382"/>
    </source>
</evidence>
<dbReference type="PANTHER" id="PTHR10283">
    <property type="entry name" value="SOLUTE CARRIER FAMILY 13 MEMBER"/>
    <property type="match status" value="1"/>
</dbReference>
<feature type="transmembrane region" description="Helical" evidence="6">
    <location>
        <begin position="568"/>
        <end position="588"/>
    </location>
</feature>
<protein>
    <recommendedName>
        <fullName evidence="7">SPX domain-containing protein</fullName>
    </recommendedName>
</protein>
<dbReference type="Proteomes" id="UP000054018">
    <property type="component" value="Unassembled WGS sequence"/>
</dbReference>
<dbReference type="Pfam" id="PF03105">
    <property type="entry name" value="SPX"/>
    <property type="match status" value="2"/>
</dbReference>
<feature type="domain" description="SPX" evidence="7">
    <location>
        <begin position="1"/>
        <end position="296"/>
    </location>
</feature>
<dbReference type="Pfam" id="PF00939">
    <property type="entry name" value="Na_sulph_symp"/>
    <property type="match status" value="1"/>
</dbReference>
<dbReference type="CDD" id="cd01115">
    <property type="entry name" value="SLC13_permease"/>
    <property type="match status" value="1"/>
</dbReference>
<accession>A0A0D0A0K1</accession>
<feature type="compositionally biased region" description="Acidic residues" evidence="5">
    <location>
        <begin position="118"/>
        <end position="132"/>
    </location>
</feature>
<evidence type="ECO:0000256" key="1">
    <source>
        <dbReference type="ARBA" id="ARBA00004141"/>
    </source>
</evidence>
<reference evidence="9" key="2">
    <citation type="submission" date="2015-01" db="EMBL/GenBank/DDBJ databases">
        <title>Evolutionary Origins and Diversification of the Mycorrhizal Mutualists.</title>
        <authorList>
            <consortium name="DOE Joint Genome Institute"/>
            <consortium name="Mycorrhizal Genomics Consortium"/>
            <person name="Kohler A."/>
            <person name="Kuo A."/>
            <person name="Nagy L.G."/>
            <person name="Floudas D."/>
            <person name="Copeland A."/>
            <person name="Barry K.W."/>
            <person name="Cichocki N."/>
            <person name="Veneault-Fourrey C."/>
            <person name="LaButti K."/>
            <person name="Lindquist E.A."/>
            <person name="Lipzen A."/>
            <person name="Lundell T."/>
            <person name="Morin E."/>
            <person name="Murat C."/>
            <person name="Riley R."/>
            <person name="Ohm R."/>
            <person name="Sun H."/>
            <person name="Tunlid A."/>
            <person name="Henrissat B."/>
            <person name="Grigoriev I.V."/>
            <person name="Hibbett D.S."/>
            <person name="Martin F."/>
        </authorList>
    </citation>
    <scope>NUCLEOTIDE SEQUENCE [LARGE SCALE GENOMIC DNA]</scope>
    <source>
        <strain evidence="9">441</strain>
    </source>
</reference>
<feature type="compositionally biased region" description="Low complexity" evidence="5">
    <location>
        <begin position="150"/>
        <end position="163"/>
    </location>
</feature>
<keyword evidence="9" id="KW-1185">Reference proteome</keyword>
<evidence type="ECO:0000256" key="3">
    <source>
        <dbReference type="ARBA" id="ARBA00022989"/>
    </source>
</evidence>
<feature type="region of interest" description="Disordered" evidence="5">
    <location>
        <begin position="104"/>
        <end position="210"/>
    </location>
</feature>
<feature type="compositionally biased region" description="Basic and acidic residues" evidence="5">
    <location>
        <begin position="133"/>
        <end position="143"/>
    </location>
</feature>
<dbReference type="STRING" id="765257.A0A0D0A0K1"/>
<feature type="transmembrane region" description="Helical" evidence="6">
    <location>
        <begin position="847"/>
        <end position="868"/>
    </location>
</feature>
<feature type="transmembrane region" description="Helical" evidence="6">
    <location>
        <begin position="431"/>
        <end position="461"/>
    </location>
</feature>
<feature type="transmembrane region" description="Helical" evidence="6">
    <location>
        <begin position="800"/>
        <end position="820"/>
    </location>
</feature>
<evidence type="ECO:0000256" key="2">
    <source>
        <dbReference type="ARBA" id="ARBA00022692"/>
    </source>
</evidence>
<dbReference type="NCBIfam" id="TIGR00785">
    <property type="entry name" value="dass"/>
    <property type="match status" value="1"/>
</dbReference>
<dbReference type="AlphaFoldDB" id="A0A0D0A0K1"/>
<feature type="transmembrane region" description="Helical" evidence="6">
    <location>
        <begin position="684"/>
        <end position="702"/>
    </location>
</feature>
<comment type="subcellular location">
    <subcellularLocation>
        <location evidence="1">Membrane</location>
        <topology evidence="1">Multi-pass membrane protein</topology>
    </subcellularLocation>
</comment>
<proteinExistence type="predicted"/>
<evidence type="ECO:0000256" key="6">
    <source>
        <dbReference type="SAM" id="Phobius"/>
    </source>
</evidence>
<dbReference type="GO" id="GO:0006817">
    <property type="term" value="P:phosphate ion transport"/>
    <property type="evidence" value="ECO:0007669"/>
    <property type="project" value="TreeGrafter"/>
</dbReference>
<evidence type="ECO:0000256" key="4">
    <source>
        <dbReference type="ARBA" id="ARBA00023136"/>
    </source>
</evidence>
<evidence type="ECO:0000313" key="9">
    <source>
        <dbReference type="Proteomes" id="UP000054018"/>
    </source>
</evidence>
<dbReference type="PANTHER" id="PTHR10283:SF92">
    <property type="entry name" value="LOW-AFFINITY PHOSPHATE TRANSPORTER PHO91"/>
    <property type="match status" value="1"/>
</dbReference>
<dbReference type="GO" id="GO:0006797">
    <property type="term" value="P:polyphosphate metabolic process"/>
    <property type="evidence" value="ECO:0007669"/>
    <property type="project" value="TreeGrafter"/>
</dbReference>
<feature type="transmembrane region" description="Helical" evidence="6">
    <location>
        <begin position="753"/>
        <end position="780"/>
    </location>
</feature>
<dbReference type="InterPro" id="IPR004331">
    <property type="entry name" value="SPX_dom"/>
</dbReference>
<dbReference type="EMBL" id="KN833707">
    <property type="protein sequence ID" value="KIK25588.1"/>
    <property type="molecule type" value="Genomic_DNA"/>
</dbReference>
<keyword evidence="2 6" id="KW-0812">Transmembrane</keyword>
<dbReference type="OrthoDB" id="10260443at2759"/>
<dbReference type="PROSITE" id="PS51382">
    <property type="entry name" value="SPX"/>
    <property type="match status" value="1"/>
</dbReference>
<feature type="transmembrane region" description="Helical" evidence="6">
    <location>
        <begin position="658"/>
        <end position="678"/>
    </location>
</feature>
<dbReference type="GO" id="GO:0005886">
    <property type="term" value="C:plasma membrane"/>
    <property type="evidence" value="ECO:0007669"/>
    <property type="project" value="TreeGrafter"/>
</dbReference>
<keyword evidence="4 6" id="KW-0472">Membrane</keyword>
<feature type="transmembrane region" description="Helical" evidence="6">
    <location>
        <begin position="714"/>
        <end position="733"/>
    </location>
</feature>
<feature type="transmembrane region" description="Helical" evidence="6">
    <location>
        <begin position="481"/>
        <end position="504"/>
    </location>
</feature>
<keyword evidence="3 6" id="KW-1133">Transmembrane helix</keyword>
<dbReference type="GO" id="GO:0005315">
    <property type="term" value="F:phosphate transmembrane transporter activity"/>
    <property type="evidence" value="ECO:0007669"/>
    <property type="project" value="TreeGrafter"/>
</dbReference>
<gene>
    <name evidence="8" type="ORF">PISMIDRAFT_677233</name>
</gene>
<dbReference type="InterPro" id="IPR001898">
    <property type="entry name" value="SLC13A/DASS"/>
</dbReference>
<organism evidence="8 9">
    <name type="scientific">Pisolithus microcarpus 441</name>
    <dbReference type="NCBI Taxonomy" id="765257"/>
    <lineage>
        <taxon>Eukaryota</taxon>
        <taxon>Fungi</taxon>
        <taxon>Dikarya</taxon>
        <taxon>Basidiomycota</taxon>
        <taxon>Agaricomycotina</taxon>
        <taxon>Agaricomycetes</taxon>
        <taxon>Agaricomycetidae</taxon>
        <taxon>Boletales</taxon>
        <taxon>Sclerodermatineae</taxon>
        <taxon>Pisolithaceae</taxon>
        <taxon>Pisolithus</taxon>
    </lineage>
</organism>
<feature type="transmembrane region" description="Helical" evidence="6">
    <location>
        <begin position="608"/>
        <end position="630"/>
    </location>
</feature>
<dbReference type="HOGENOM" id="CLU_005170_8_0_1"/>
<dbReference type="CDD" id="cd14478">
    <property type="entry name" value="SPX_PHO87_PHO90_like"/>
    <property type="match status" value="1"/>
</dbReference>
<feature type="compositionally biased region" description="Polar residues" evidence="5">
    <location>
        <begin position="183"/>
        <end position="209"/>
    </location>
</feature>
<reference evidence="8 9" key="1">
    <citation type="submission" date="2014-04" db="EMBL/GenBank/DDBJ databases">
        <authorList>
            <consortium name="DOE Joint Genome Institute"/>
            <person name="Kuo A."/>
            <person name="Kohler A."/>
            <person name="Costa M.D."/>
            <person name="Nagy L.G."/>
            <person name="Floudas D."/>
            <person name="Copeland A."/>
            <person name="Barry K.W."/>
            <person name="Cichocki N."/>
            <person name="Veneault-Fourrey C."/>
            <person name="LaButti K."/>
            <person name="Lindquist E.A."/>
            <person name="Lipzen A."/>
            <person name="Lundell T."/>
            <person name="Morin E."/>
            <person name="Murat C."/>
            <person name="Sun H."/>
            <person name="Tunlid A."/>
            <person name="Henrissat B."/>
            <person name="Grigoriev I.V."/>
            <person name="Hibbett D.S."/>
            <person name="Martin F."/>
            <person name="Nordberg H.P."/>
            <person name="Cantor M.N."/>
            <person name="Hua S.X."/>
        </authorList>
    </citation>
    <scope>NUCLEOTIDE SEQUENCE [LARGE SCALE GENOMIC DNA]</scope>
    <source>
        <strain evidence="8 9">441</strain>
    </source>
</reference>
<evidence type="ECO:0000256" key="5">
    <source>
        <dbReference type="SAM" id="MobiDB-lite"/>
    </source>
</evidence>
<sequence length="870" mass="96129">MKFSSALKFNAVAEWWDEYIAYDALKQYIYQLEKQQHKPIRPSNDLEANEHTSLMDGNITTSAADALFVPLLDKELLKVTLFYEHQEKELFDELAALEELIDEQDSAGLTGGEHYMDYGEDDEDDDDDDDEHPGEHVRFDHVPARRTRKSSSAGYSRRSASASRRMHRWSISSTESVPRDTENSTVPPNHSTASRAPSGSRATNPSQSPIRRMRLLAHKLRGMRDSVTSVEDESVWTSESNYARDVRFLFKRRITNLFVSFSSLKSYLELNYSGFRKILKKYDKVLDSDLQGRYMHDVVEDAVPFTRNSKDKLNGAINQLIGLYAKCVTSGDSSAALQELKLHLRENIAWERNTVWRQMIGQERRGALGTDATIAGAMVVDYEEKGLVKIRMPLGYIKLTTKQFCLILAVAVFVTLLNIKIVDNAEANKCFAILVFSTVLWASEAIPLFVTSTFVPFLLVLFKVIKADDGAVMTAPEATKWIFSVMFSPTIMLLVGGFTISSALSKTNIDRILITRLLSLAGSDPNTVILAFMGVSCFASMWISNVAAPTLCFTLIRPILRTLPVHSSFAPCLIMAIALAANIGGQSSPISSPQNLIALQAMDHKLDWASWFTVSLPVSIVSILVIWLLLIVGYRPCRSPDGEGDIEIKPIRPNREPFTLKQYLVIFVCLATIVLWCVEHEIESLVGDMGIIAIIPIVAFFATGVLKKDDFEQFAWTIVFLAMGGIALGKGVTSSGLLSTADEGLYRVLEGKQLYTIVLILSAVVLVISTFISHTIASVLLVPIAKEVGKNIPGGDRSNLLIFITALVCSTGMGMPVSGFPNQTAATQEDDLGRLYLSNIDFLKNGVPASIIAALVVATVGFVLMMTIGL</sequence>
<evidence type="ECO:0000313" key="8">
    <source>
        <dbReference type="EMBL" id="KIK25588.1"/>
    </source>
</evidence>
<feature type="transmembrane region" description="Helical" evidence="6">
    <location>
        <begin position="528"/>
        <end position="556"/>
    </location>
</feature>